<name>A0A517MR33_9BACT</name>
<evidence type="ECO:0000256" key="1">
    <source>
        <dbReference type="ARBA" id="ARBA00023122"/>
    </source>
</evidence>
<feature type="domain" description="CBS" evidence="3">
    <location>
        <begin position="85"/>
        <end position="141"/>
    </location>
</feature>
<evidence type="ECO:0000313" key="5">
    <source>
        <dbReference type="Proteomes" id="UP000319852"/>
    </source>
</evidence>
<dbReference type="AlphaFoldDB" id="A0A517MR33"/>
<dbReference type="Pfam" id="PF00571">
    <property type="entry name" value="CBS"/>
    <property type="match status" value="2"/>
</dbReference>
<dbReference type="PROSITE" id="PS51371">
    <property type="entry name" value="CBS"/>
    <property type="match status" value="2"/>
</dbReference>
<dbReference type="SUPFAM" id="SSF54631">
    <property type="entry name" value="CBS-domain pair"/>
    <property type="match status" value="1"/>
</dbReference>
<reference evidence="4 5" key="1">
    <citation type="submission" date="2019-02" db="EMBL/GenBank/DDBJ databases">
        <title>Deep-cultivation of Planctomycetes and their phenomic and genomic characterization uncovers novel biology.</title>
        <authorList>
            <person name="Wiegand S."/>
            <person name="Jogler M."/>
            <person name="Boedeker C."/>
            <person name="Pinto D."/>
            <person name="Vollmers J."/>
            <person name="Rivas-Marin E."/>
            <person name="Kohn T."/>
            <person name="Peeters S.H."/>
            <person name="Heuer A."/>
            <person name="Rast P."/>
            <person name="Oberbeckmann S."/>
            <person name="Bunk B."/>
            <person name="Jeske O."/>
            <person name="Meyerdierks A."/>
            <person name="Storesund J.E."/>
            <person name="Kallscheuer N."/>
            <person name="Luecker S."/>
            <person name="Lage O.M."/>
            <person name="Pohl T."/>
            <person name="Merkel B.J."/>
            <person name="Hornburger P."/>
            <person name="Mueller R.-W."/>
            <person name="Bruemmer F."/>
            <person name="Labrenz M."/>
            <person name="Spormann A.M."/>
            <person name="Op den Camp H."/>
            <person name="Overmann J."/>
            <person name="Amann R."/>
            <person name="Jetten M.S.M."/>
            <person name="Mascher T."/>
            <person name="Medema M.H."/>
            <person name="Devos D.P."/>
            <person name="Kaster A.-K."/>
            <person name="Ovreas L."/>
            <person name="Rohde M."/>
            <person name="Galperin M.Y."/>
            <person name="Jogler C."/>
        </authorList>
    </citation>
    <scope>NUCLEOTIDE SEQUENCE [LARGE SCALE GENOMIC DNA]</scope>
    <source>
        <strain evidence="4 5">HG15A2</strain>
    </source>
</reference>
<gene>
    <name evidence="4" type="ORF">HG15A2_05950</name>
</gene>
<feature type="domain" description="CBS" evidence="3">
    <location>
        <begin position="15"/>
        <end position="75"/>
    </location>
</feature>
<dbReference type="OrthoDB" id="5295985at2"/>
<dbReference type="InterPro" id="IPR000644">
    <property type="entry name" value="CBS_dom"/>
</dbReference>
<dbReference type="SMART" id="SM00116">
    <property type="entry name" value="CBS"/>
    <property type="match status" value="2"/>
</dbReference>
<evidence type="ECO:0000256" key="2">
    <source>
        <dbReference type="PROSITE-ProRule" id="PRU00703"/>
    </source>
</evidence>
<dbReference type="PANTHER" id="PTHR43080:SF2">
    <property type="entry name" value="CBS DOMAIN-CONTAINING PROTEIN"/>
    <property type="match status" value="1"/>
</dbReference>
<organism evidence="4 5">
    <name type="scientific">Adhaeretor mobilis</name>
    <dbReference type="NCBI Taxonomy" id="1930276"/>
    <lineage>
        <taxon>Bacteria</taxon>
        <taxon>Pseudomonadati</taxon>
        <taxon>Planctomycetota</taxon>
        <taxon>Planctomycetia</taxon>
        <taxon>Pirellulales</taxon>
        <taxon>Lacipirellulaceae</taxon>
        <taxon>Adhaeretor</taxon>
    </lineage>
</organism>
<dbReference type="EMBL" id="CP036263">
    <property type="protein sequence ID" value="QDS97334.1"/>
    <property type="molecule type" value="Genomic_DNA"/>
</dbReference>
<evidence type="ECO:0000313" key="4">
    <source>
        <dbReference type="EMBL" id="QDS97334.1"/>
    </source>
</evidence>
<sequence length="160" mass="17165">MSFHLSLSADTVTAAYPDEPLLVSPEATIREVMQLLRTQKGSSVLVCDDAGIVGIYTERDALGSMNAAAGGQADEMLDRKVTEVMTAKPVSVNTTTTVGDAIKTMSDGGYRNLPMIDEKNQPQGVIAVRGIVHYLVDHFPSTIYNLPPDPRNATSEREGA</sequence>
<dbReference type="KEGG" id="amob:HG15A2_05950"/>
<proteinExistence type="predicted"/>
<keyword evidence="1 2" id="KW-0129">CBS domain</keyword>
<dbReference type="InterPro" id="IPR051257">
    <property type="entry name" value="Diverse_CBS-Domain"/>
</dbReference>
<dbReference type="InterPro" id="IPR046342">
    <property type="entry name" value="CBS_dom_sf"/>
</dbReference>
<dbReference type="Proteomes" id="UP000319852">
    <property type="component" value="Chromosome"/>
</dbReference>
<dbReference type="PANTHER" id="PTHR43080">
    <property type="entry name" value="CBS DOMAIN-CONTAINING PROTEIN CBSX3, MITOCHONDRIAL"/>
    <property type="match status" value="1"/>
</dbReference>
<dbReference type="Gene3D" id="3.10.580.10">
    <property type="entry name" value="CBS-domain"/>
    <property type="match status" value="1"/>
</dbReference>
<accession>A0A517MR33</accession>
<evidence type="ECO:0000259" key="3">
    <source>
        <dbReference type="PROSITE" id="PS51371"/>
    </source>
</evidence>
<protein>
    <submittedName>
        <fullName evidence="4">Inosine 5'-monophosphate dehydrogenase</fullName>
    </submittedName>
</protein>
<dbReference type="RefSeq" id="WP_145057629.1">
    <property type="nucleotide sequence ID" value="NZ_CP036263.1"/>
</dbReference>
<keyword evidence="5" id="KW-1185">Reference proteome</keyword>